<proteinExistence type="predicted"/>
<dbReference type="InterPro" id="IPR029044">
    <property type="entry name" value="Nucleotide-diphossugar_trans"/>
</dbReference>
<evidence type="ECO:0000256" key="1">
    <source>
        <dbReference type="ARBA" id="ARBA00022676"/>
    </source>
</evidence>
<name>A0A2U8E5W4_9BACT</name>
<dbReference type="Pfam" id="PF01501">
    <property type="entry name" value="Glyco_transf_8"/>
    <property type="match status" value="2"/>
</dbReference>
<dbReference type="InterPro" id="IPR050748">
    <property type="entry name" value="Glycosyltrans_8_dom-fam"/>
</dbReference>
<dbReference type="GO" id="GO:0016757">
    <property type="term" value="F:glycosyltransferase activity"/>
    <property type="evidence" value="ECO:0007669"/>
    <property type="project" value="UniProtKB-KW"/>
</dbReference>
<organism evidence="4 5">
    <name type="scientific">Ereboglobus luteus</name>
    <dbReference type="NCBI Taxonomy" id="1796921"/>
    <lineage>
        <taxon>Bacteria</taxon>
        <taxon>Pseudomonadati</taxon>
        <taxon>Verrucomicrobiota</taxon>
        <taxon>Opitutia</taxon>
        <taxon>Opitutales</taxon>
        <taxon>Opitutaceae</taxon>
        <taxon>Ereboglobus</taxon>
    </lineage>
</organism>
<keyword evidence="3" id="KW-0479">Metal-binding</keyword>
<dbReference type="EMBL" id="CP023004">
    <property type="protein sequence ID" value="AWI10329.1"/>
    <property type="molecule type" value="Genomic_DNA"/>
</dbReference>
<reference evidence="4 5" key="1">
    <citation type="journal article" date="2018" name="Syst. Appl. Microbiol.">
        <title>Ereboglobus luteus gen. nov. sp. nov. from cockroach guts, and new insights into the oxygen relationship of the genera Opitutus and Didymococcus (Verrucomicrobia: Opitutaceae).</title>
        <authorList>
            <person name="Tegtmeier D."/>
            <person name="Belitz A."/>
            <person name="Radek R."/>
            <person name="Heimerl T."/>
            <person name="Brune A."/>
        </authorList>
    </citation>
    <scope>NUCLEOTIDE SEQUENCE [LARGE SCALE GENOMIC DNA]</scope>
    <source>
        <strain evidence="4 5">Ho45</strain>
    </source>
</reference>
<evidence type="ECO:0000256" key="3">
    <source>
        <dbReference type="ARBA" id="ARBA00022723"/>
    </source>
</evidence>
<evidence type="ECO:0000313" key="4">
    <source>
        <dbReference type="EMBL" id="AWI10329.1"/>
    </source>
</evidence>
<accession>A0A2U8E5W4</accession>
<dbReference type="GO" id="GO:0046872">
    <property type="term" value="F:metal ion binding"/>
    <property type="evidence" value="ECO:0007669"/>
    <property type="project" value="UniProtKB-KW"/>
</dbReference>
<protein>
    <recommendedName>
        <fullName evidence="6">Glycosyl transferase</fullName>
    </recommendedName>
</protein>
<evidence type="ECO:0000256" key="2">
    <source>
        <dbReference type="ARBA" id="ARBA00022679"/>
    </source>
</evidence>
<dbReference type="Proteomes" id="UP000244896">
    <property type="component" value="Chromosome"/>
</dbReference>
<dbReference type="PANTHER" id="PTHR13778">
    <property type="entry name" value="GLYCOSYLTRANSFERASE 8 DOMAIN-CONTAINING PROTEIN"/>
    <property type="match status" value="1"/>
</dbReference>
<sequence length="512" mass="59046">MEARCASTIETAIFIHSRTMQALSSNPMVADHLRDFLYVTDGRDYELTLLSAQSVRRHVPDARFHLIIAGNSNVPVESFPWKSTHAVSIDDLRKHVHYQVEGQGPEFHWGWGAAARWFVQHMRHIRQCVYLDSDILCLRPPMLTPVDTIAAVPAQQFRKERRSETADFAGKIFDAKKPLFETGMLVINAEWMRKVNFLSRIFDGAVETQKMLGKRFYAENTLLSKNFAGLIKKLPLKYNVGNNDVTTGIISEDETVFYHFHHEASGVYNKIIQMRVYSERNGRMNIAYLVDNSMDQISRMWMSMRSIRQFNKAVRFYVVSSIPLKGDFINLVVNPPSDGFAIYGNRPNTRFSDATMFRFYLTRLPVERLIYIDTDTICHGSLEPLWKMTKRKGIGMLRYAISDSETNASLKRKFYGDIYHNAGVLALNLPSLLAENFEHESLKWIASDDMPTEVFFADETVLNLRWSHLIYPIPEEFNIKFPLTYKGTQTIKHFYGSQKDAQIRDFSALMTP</sequence>
<dbReference type="SUPFAM" id="SSF53448">
    <property type="entry name" value="Nucleotide-diphospho-sugar transferases"/>
    <property type="match status" value="2"/>
</dbReference>
<evidence type="ECO:0000313" key="5">
    <source>
        <dbReference type="Proteomes" id="UP000244896"/>
    </source>
</evidence>
<keyword evidence="2" id="KW-0808">Transferase</keyword>
<dbReference type="InterPro" id="IPR002495">
    <property type="entry name" value="Glyco_trans_8"/>
</dbReference>
<dbReference type="PANTHER" id="PTHR13778:SF47">
    <property type="entry name" value="LIPOPOLYSACCHARIDE 1,3-GALACTOSYLTRANSFERASE"/>
    <property type="match status" value="1"/>
</dbReference>
<keyword evidence="1" id="KW-0328">Glycosyltransferase</keyword>
<keyword evidence="5" id="KW-1185">Reference proteome</keyword>
<dbReference type="KEGG" id="elut:CKA38_14645"/>
<evidence type="ECO:0008006" key="6">
    <source>
        <dbReference type="Google" id="ProtNLM"/>
    </source>
</evidence>
<gene>
    <name evidence="4" type="ORF">CKA38_14645</name>
</gene>
<dbReference type="Gene3D" id="3.90.550.10">
    <property type="entry name" value="Spore Coat Polysaccharide Biosynthesis Protein SpsA, Chain A"/>
    <property type="match status" value="2"/>
</dbReference>
<dbReference type="AlphaFoldDB" id="A0A2U8E5W4"/>
<dbReference type="OrthoDB" id="695971at2"/>